<keyword evidence="1" id="KW-0732">Signal</keyword>
<evidence type="ECO:0008006" key="4">
    <source>
        <dbReference type="Google" id="ProtNLM"/>
    </source>
</evidence>
<dbReference type="EMBL" id="JAPJZH010000003">
    <property type="protein sequence ID" value="MDA4844804.1"/>
    <property type="molecule type" value="Genomic_DNA"/>
</dbReference>
<evidence type="ECO:0000313" key="2">
    <source>
        <dbReference type="EMBL" id="MDA4844804.1"/>
    </source>
</evidence>
<dbReference type="Proteomes" id="UP001148313">
    <property type="component" value="Unassembled WGS sequence"/>
</dbReference>
<feature type="signal peptide" evidence="1">
    <location>
        <begin position="1"/>
        <end position="16"/>
    </location>
</feature>
<name>A0ABT4VJB1_9HYPH</name>
<feature type="chain" id="PRO_5045136964" description="Lipoprotein" evidence="1">
    <location>
        <begin position="17"/>
        <end position="193"/>
    </location>
</feature>
<dbReference type="RefSeq" id="WP_271088343.1">
    <property type="nucleotide sequence ID" value="NZ_JAPJZH010000003.1"/>
</dbReference>
<evidence type="ECO:0000256" key="1">
    <source>
        <dbReference type="SAM" id="SignalP"/>
    </source>
</evidence>
<evidence type="ECO:0000313" key="3">
    <source>
        <dbReference type="Proteomes" id="UP001148313"/>
    </source>
</evidence>
<comment type="caution">
    <text evidence="2">The sequence shown here is derived from an EMBL/GenBank/DDBJ whole genome shotgun (WGS) entry which is preliminary data.</text>
</comment>
<reference evidence="2" key="1">
    <citation type="submission" date="2022-11" db="EMBL/GenBank/DDBJ databases">
        <title>Hoeflea poritis sp. nov., isolated from scleractinian coral Porites lutea.</title>
        <authorList>
            <person name="Zhang G."/>
            <person name="Wei Q."/>
            <person name="Cai L."/>
        </authorList>
    </citation>
    <scope>NUCLEOTIDE SEQUENCE</scope>
    <source>
        <strain evidence="2">E7-10</strain>
    </source>
</reference>
<proteinExistence type="predicted"/>
<sequence length="193" mass="19913">MASDNLVRLIMMAALAALVAGCNSSGVSGLNLGQGGSGGQPGGAVDQSTGSKVVQGTCPKIELREGTAYFRKYARGGEDDPSQVLYQAAIANTTRQCSVTGDQMTIQVVAAGRAAAGPAGKAGPIKMPIRVAVVEKGTNKVIYSELAQFETTLPSGAPTTQFLFTDPDVNIPINASRSVRIFVGFDEGPYEQG</sequence>
<protein>
    <recommendedName>
        <fullName evidence="4">Lipoprotein</fullName>
    </recommendedName>
</protein>
<accession>A0ABT4VJB1</accession>
<gene>
    <name evidence="2" type="ORF">OOZ53_05555</name>
</gene>
<keyword evidence="3" id="KW-1185">Reference proteome</keyword>
<organism evidence="2 3">
    <name type="scientific">Hoeflea poritis</name>
    <dbReference type="NCBI Taxonomy" id="2993659"/>
    <lineage>
        <taxon>Bacteria</taxon>
        <taxon>Pseudomonadati</taxon>
        <taxon>Pseudomonadota</taxon>
        <taxon>Alphaproteobacteria</taxon>
        <taxon>Hyphomicrobiales</taxon>
        <taxon>Rhizobiaceae</taxon>
        <taxon>Hoeflea</taxon>
    </lineage>
</organism>